<dbReference type="GO" id="GO:0071203">
    <property type="term" value="C:WASH complex"/>
    <property type="evidence" value="ECO:0007669"/>
    <property type="project" value="InterPro"/>
</dbReference>
<dbReference type="PROSITE" id="PS01159">
    <property type="entry name" value="WW_DOMAIN_1"/>
    <property type="match status" value="1"/>
</dbReference>
<reference evidence="4" key="1">
    <citation type="submission" date="2021-01" db="EMBL/GenBank/DDBJ databases">
        <authorList>
            <person name="Corre E."/>
            <person name="Pelletier E."/>
            <person name="Niang G."/>
            <person name="Scheremetjew M."/>
            <person name="Finn R."/>
            <person name="Kale V."/>
            <person name="Holt S."/>
            <person name="Cochrane G."/>
            <person name="Meng A."/>
            <person name="Brown T."/>
            <person name="Cohen L."/>
        </authorList>
    </citation>
    <scope>NUCLEOTIDE SEQUENCE</scope>
    <source>
        <strain evidence="4">CCMP2078</strain>
    </source>
</reference>
<feature type="domain" description="FH2" evidence="3">
    <location>
        <begin position="529"/>
        <end position="937"/>
    </location>
</feature>
<feature type="region of interest" description="Disordered" evidence="1">
    <location>
        <begin position="321"/>
        <end position="365"/>
    </location>
</feature>
<dbReference type="Pfam" id="PF00397">
    <property type="entry name" value="WW"/>
    <property type="match status" value="1"/>
</dbReference>
<feature type="region of interest" description="Disordered" evidence="1">
    <location>
        <begin position="410"/>
        <end position="429"/>
    </location>
</feature>
<feature type="region of interest" description="Disordered" evidence="1">
    <location>
        <begin position="922"/>
        <end position="949"/>
    </location>
</feature>
<dbReference type="CDD" id="cd00201">
    <property type="entry name" value="WW"/>
    <property type="match status" value="1"/>
</dbReference>
<name>A0A7R9YEI9_9STRA</name>
<dbReference type="SUPFAM" id="SSF51045">
    <property type="entry name" value="WW domain"/>
    <property type="match status" value="1"/>
</dbReference>
<dbReference type="InterPro" id="IPR001202">
    <property type="entry name" value="WW_dom"/>
</dbReference>
<dbReference type="InterPro" id="IPR042201">
    <property type="entry name" value="FH2_Formin_sf"/>
</dbReference>
<evidence type="ECO:0000256" key="1">
    <source>
        <dbReference type="SAM" id="MobiDB-lite"/>
    </source>
</evidence>
<dbReference type="InterPro" id="IPR019309">
    <property type="entry name" value="WASHC3"/>
</dbReference>
<protein>
    <recommendedName>
        <fullName evidence="5">Formin-like protein</fullName>
    </recommendedName>
</protein>
<feature type="domain" description="WW" evidence="2">
    <location>
        <begin position="163"/>
        <end position="190"/>
    </location>
</feature>
<dbReference type="SMART" id="SM00456">
    <property type="entry name" value="WW"/>
    <property type="match status" value="1"/>
</dbReference>
<dbReference type="PANTHER" id="PTHR45733:SF31">
    <property type="entry name" value="GENOME ASSEMBLY, CHROMOSOME: II"/>
    <property type="match status" value="1"/>
</dbReference>
<evidence type="ECO:0008006" key="5">
    <source>
        <dbReference type="Google" id="ProtNLM"/>
    </source>
</evidence>
<dbReference type="InterPro" id="IPR036020">
    <property type="entry name" value="WW_dom_sf"/>
</dbReference>
<gene>
    <name evidence="4" type="ORF">PPYR1160_LOCUS11259</name>
</gene>
<dbReference type="Pfam" id="PF10152">
    <property type="entry name" value="CCDC53"/>
    <property type="match status" value="3"/>
</dbReference>
<proteinExistence type="predicted"/>
<feature type="compositionally biased region" description="Basic and acidic residues" evidence="1">
    <location>
        <begin position="922"/>
        <end position="943"/>
    </location>
</feature>
<dbReference type="EMBL" id="HBEA01014710">
    <property type="protein sequence ID" value="CAD8261757.1"/>
    <property type="molecule type" value="Transcribed_RNA"/>
</dbReference>
<dbReference type="PROSITE" id="PS51444">
    <property type="entry name" value="FH2"/>
    <property type="match status" value="1"/>
</dbReference>
<sequence length="949" mass="102452">MIAAVNPVVAAAASLSSRTREVPLPRPHTSVSLSPPRDRLHPYQPWAPSAGAGGVAFQQLGIAGMARATQANPGAGYFPAPLSERARPTTAAWADVRPASARDQARIAFFTARGDATSRATTGASTTTTTTTTRFFPEPQYEAPGSADGGGGQDSFVLDGEQWYRYDDESGYEYFYNETTGISQWEDPRPKAADGHRSTVGYDGTGTMQGLAGSNSGGSERERGRSALGARESVGLQAKGGSGDDEGQAMARGVGSYFAGAPQDAGSGSKTVGDGRGSAFKATLGGLGAASKTAAKDGDLDVSAIAKDTGDGIVMKAVEAAKAKGSRNSDADSKAESEVKRAETSQAADAKLSASPKESERKPVDHKYEKFRKMLQAGVPTAAVANKMRLAGLDPDPLVSSFTPTHAAKATAANSASSPRKKGSLPDKPEYEKFRKMLKAGVPKQAVIAKMRSEGADASPLEDDAETGAASKKPTPRRSSPKKGLPDDPKYDKYRKMLKAGVPRAAVAAKMKTEGLDASCFMDDDASPSSRREGRQNKLVNIHWKPVDDLPPERLRKSVWANSEGDPDLENDDIEALESLFSTKSAKVDKASATKRTGSRSSGSGKRLLDGRRINNIEIGLARFKAFSSYNELCECVVRQDFSRLDIDSVSTLISMLPTDQEIQMMRRVPKDDVADLGKAEQWFYCIASAYPRFGSKLRTFKTISCFDENRAQCTRDISLVQDASDTILESSSFAVILQRLLAVGNILNEGTYRGNATSISLDSLLSVTTTKGADRKTTVLDYVVRRCLDKNEVRVLSFADDFQGPVQDAARLSVSEMKAEVARLKEGVAAAERLVKALKDGNEVAELDQEFIQKTEAFCEAKAAEVDLLDQRMQTAESRGLELVEYFAEEPRVERIPDVFKTLRQFLTAFRASVDKCKRQIKSEERKKRQKDTQKDGKESSRGSRTKR</sequence>
<evidence type="ECO:0000313" key="4">
    <source>
        <dbReference type="EMBL" id="CAD8261757.1"/>
    </source>
</evidence>
<feature type="region of interest" description="Disordered" evidence="1">
    <location>
        <begin position="16"/>
        <end position="37"/>
    </location>
</feature>
<dbReference type="SMART" id="SM00498">
    <property type="entry name" value="FH2"/>
    <property type="match status" value="1"/>
</dbReference>
<dbReference type="PROSITE" id="PS50020">
    <property type="entry name" value="WW_DOMAIN_2"/>
    <property type="match status" value="1"/>
</dbReference>
<organism evidence="4">
    <name type="scientific">Pinguiococcus pyrenoidosus</name>
    <dbReference type="NCBI Taxonomy" id="172671"/>
    <lineage>
        <taxon>Eukaryota</taxon>
        <taxon>Sar</taxon>
        <taxon>Stramenopiles</taxon>
        <taxon>Ochrophyta</taxon>
        <taxon>Pinguiophyceae</taxon>
        <taxon>Pinguiochrysidales</taxon>
        <taxon>Pinguiochrysidaceae</taxon>
        <taxon>Pinguiococcus</taxon>
    </lineage>
</organism>
<feature type="region of interest" description="Disordered" evidence="1">
    <location>
        <begin position="519"/>
        <end position="538"/>
    </location>
</feature>
<accession>A0A7R9YEI9</accession>
<feature type="region of interest" description="Disordered" evidence="1">
    <location>
        <begin position="453"/>
        <end position="492"/>
    </location>
</feature>
<dbReference type="AlphaFoldDB" id="A0A7R9YEI9"/>
<feature type="region of interest" description="Disordered" evidence="1">
    <location>
        <begin position="201"/>
        <end position="250"/>
    </location>
</feature>
<dbReference type="InterPro" id="IPR015425">
    <property type="entry name" value="FH2_Formin"/>
</dbReference>
<dbReference type="Gene3D" id="1.20.58.2220">
    <property type="entry name" value="Formin, FH2 domain"/>
    <property type="match status" value="1"/>
</dbReference>
<dbReference type="Pfam" id="PF02181">
    <property type="entry name" value="FH2"/>
    <property type="match status" value="1"/>
</dbReference>
<dbReference type="SUPFAM" id="SSF101447">
    <property type="entry name" value="Formin homology 2 domain (FH2 domain)"/>
    <property type="match status" value="1"/>
</dbReference>
<evidence type="ECO:0000259" key="3">
    <source>
        <dbReference type="PROSITE" id="PS51444"/>
    </source>
</evidence>
<dbReference type="PANTHER" id="PTHR45733">
    <property type="entry name" value="FORMIN-J"/>
    <property type="match status" value="1"/>
</dbReference>
<evidence type="ECO:0000259" key="2">
    <source>
        <dbReference type="PROSITE" id="PS50020"/>
    </source>
</evidence>
<feature type="compositionally biased region" description="Basic and acidic residues" evidence="1">
    <location>
        <begin position="321"/>
        <end position="343"/>
    </location>
</feature>
<dbReference type="InterPro" id="IPR051144">
    <property type="entry name" value="Formin_homology_domain"/>
</dbReference>
<dbReference type="Gene3D" id="2.20.70.10">
    <property type="match status" value="1"/>
</dbReference>